<dbReference type="PhylomeDB" id="B8LV56"/>
<evidence type="ECO:0000313" key="1">
    <source>
        <dbReference type="EMBL" id="EED23106.1"/>
    </source>
</evidence>
<dbReference type="VEuPathDB" id="FungiDB:TSTA_065610"/>
<name>B8LV56_TALSN</name>
<dbReference type="InParanoid" id="B8LV56"/>
<dbReference type="AlphaFoldDB" id="B8LV56"/>
<proteinExistence type="predicted"/>
<dbReference type="Proteomes" id="UP000001745">
    <property type="component" value="Unassembled WGS sequence"/>
</dbReference>
<organism evidence="1 2">
    <name type="scientific">Talaromyces stipitatus (strain ATCC 10500 / CBS 375.48 / QM 6759 / NRRL 1006)</name>
    <name type="common">Penicillium stipitatum</name>
    <dbReference type="NCBI Taxonomy" id="441959"/>
    <lineage>
        <taxon>Eukaryota</taxon>
        <taxon>Fungi</taxon>
        <taxon>Dikarya</taxon>
        <taxon>Ascomycota</taxon>
        <taxon>Pezizomycotina</taxon>
        <taxon>Eurotiomycetes</taxon>
        <taxon>Eurotiomycetidae</taxon>
        <taxon>Eurotiales</taxon>
        <taxon>Trichocomaceae</taxon>
        <taxon>Talaromyces</taxon>
        <taxon>Talaromyces sect. Talaromyces</taxon>
    </lineage>
</organism>
<dbReference type="RefSeq" id="XP_002340493.1">
    <property type="nucleotide sequence ID" value="XM_002340452.1"/>
</dbReference>
<dbReference type="HOGENOM" id="CLU_855745_0_0_1"/>
<reference evidence="2" key="1">
    <citation type="journal article" date="2015" name="Genome Announc.">
        <title>Genome sequence of the AIDS-associated pathogen Penicillium marneffei (ATCC18224) and its near taxonomic relative Talaromyces stipitatus (ATCC10500).</title>
        <authorList>
            <person name="Nierman W.C."/>
            <person name="Fedorova-Abrams N.D."/>
            <person name="Andrianopoulos A."/>
        </authorList>
    </citation>
    <scope>NUCLEOTIDE SEQUENCE [LARGE SCALE GENOMIC DNA]</scope>
    <source>
        <strain evidence="2">ATCC 10500 / CBS 375.48 / QM 6759 / NRRL 1006</strain>
    </source>
</reference>
<dbReference type="EMBL" id="EQ962652">
    <property type="protein sequence ID" value="EED23106.1"/>
    <property type="molecule type" value="Genomic_DNA"/>
</dbReference>
<gene>
    <name evidence="1" type="ORF">TSTA_065610</name>
</gene>
<dbReference type="STRING" id="441959.B8LV56"/>
<evidence type="ECO:0000313" key="2">
    <source>
        <dbReference type="Proteomes" id="UP000001745"/>
    </source>
</evidence>
<protein>
    <submittedName>
        <fullName evidence="1">Uncharacterized protein</fullName>
    </submittedName>
</protein>
<sequence length="325" mass="38658">MEPFSIRIFQQQLHYQQLLLRQNNMRPLESTPLCGQSSRKPNLLCIQCCRRNNAPRTTVSNPLLPEGTPLSFVNKRTENTEIERDYRPRRRTTTELLSICQTIYHETWIMPFILAEHVFNVCGFEWTTNCDEYPGRHLSRERMALYPRQLKNYAITHNTTLHIHPVKGIQIYYRQFDLKRGEYRRLNRAIHIPEQLGPEYVTVSLNFRVCSSSHSLGILSADWVNEIDFPNSVKCVRMDFGKFHDVDRVEEITSKVIENWFFRREESTERPRSEDLFCDVMASYSFFRMKHYVIPTVTWKLTESFNPFVDNYKCPDLDFTNRLPQ</sequence>
<accession>B8LV56</accession>
<keyword evidence="2" id="KW-1185">Reference proteome</keyword>
<dbReference type="GeneID" id="8105605"/>